<keyword evidence="2" id="KW-0808">Transferase</keyword>
<evidence type="ECO:0000313" key="7">
    <source>
        <dbReference type="EMBL" id="EEB10477.1"/>
    </source>
</evidence>
<dbReference type="PANTHER" id="PTHR24068">
    <property type="entry name" value="UBIQUITIN-CONJUGATING ENZYME E2"/>
    <property type="match status" value="1"/>
</dbReference>
<accession>E0VAS1</accession>
<dbReference type="Proteomes" id="UP000009046">
    <property type="component" value="Unassembled WGS sequence"/>
</dbReference>
<keyword evidence="4" id="KW-0833">Ubl conjugation pathway</keyword>
<evidence type="ECO:0000259" key="6">
    <source>
        <dbReference type="PROSITE" id="PS50127"/>
    </source>
</evidence>
<keyword evidence="3" id="KW-0547">Nucleotide-binding</keyword>
<dbReference type="GeneID" id="8232606"/>
<evidence type="ECO:0000256" key="2">
    <source>
        <dbReference type="ARBA" id="ARBA00022679"/>
    </source>
</evidence>
<protein>
    <recommendedName>
        <fullName evidence="1">E2 ubiquitin-conjugating enzyme</fullName>
        <ecNumber evidence="1">2.3.2.23</ecNumber>
    </recommendedName>
</protein>
<dbReference type="CTD" id="8232606"/>
<feature type="domain" description="UBC core" evidence="6">
    <location>
        <begin position="3"/>
        <end position="153"/>
    </location>
</feature>
<dbReference type="EMBL" id="DS235014">
    <property type="protein sequence ID" value="EEB10477.1"/>
    <property type="molecule type" value="Genomic_DNA"/>
</dbReference>
<dbReference type="InParanoid" id="E0VAS1"/>
<dbReference type="KEGG" id="phu:Phum_PHUM043390"/>
<sequence length="166" mass="19252">MYQISPRVQREVEKLITNPPFGITCCPLNENLTTLQVCIEGGLDSPYKNGFFKLAVEIPHKYPFIPPRVYFLTKIYHPNINEEGRICMDILKCQPEGNWRPTFTIESILIAVQLLMSQPNPEDPLMGAIANEYKFNKIEFDRKASEWTLKYASEFFLKTIILLCLF</sequence>
<dbReference type="Pfam" id="PF00179">
    <property type="entry name" value="UQ_con"/>
    <property type="match status" value="1"/>
</dbReference>
<reference evidence="7" key="2">
    <citation type="submission" date="2007-04" db="EMBL/GenBank/DDBJ databases">
        <title>The genome of the human body louse.</title>
        <authorList>
            <consortium name="The Human Body Louse Genome Consortium"/>
            <person name="Kirkness E."/>
            <person name="Walenz B."/>
            <person name="Hass B."/>
            <person name="Bruggner R."/>
            <person name="Strausberg R."/>
        </authorList>
    </citation>
    <scope>NUCLEOTIDE SEQUENCE</scope>
    <source>
        <strain evidence="7">USDA</strain>
    </source>
</reference>
<dbReference type="OMA" id="GVEKKFC"/>
<dbReference type="GO" id="GO:0005524">
    <property type="term" value="F:ATP binding"/>
    <property type="evidence" value="ECO:0007669"/>
    <property type="project" value="UniProtKB-KW"/>
</dbReference>
<organism>
    <name type="scientific">Pediculus humanus subsp. corporis</name>
    <name type="common">Body louse</name>
    <dbReference type="NCBI Taxonomy" id="121224"/>
    <lineage>
        <taxon>Eukaryota</taxon>
        <taxon>Metazoa</taxon>
        <taxon>Ecdysozoa</taxon>
        <taxon>Arthropoda</taxon>
        <taxon>Hexapoda</taxon>
        <taxon>Insecta</taxon>
        <taxon>Pterygota</taxon>
        <taxon>Neoptera</taxon>
        <taxon>Paraneoptera</taxon>
        <taxon>Psocodea</taxon>
        <taxon>Troctomorpha</taxon>
        <taxon>Phthiraptera</taxon>
        <taxon>Anoplura</taxon>
        <taxon>Pediculidae</taxon>
        <taxon>Pediculus</taxon>
    </lineage>
</organism>
<dbReference type="EMBL" id="AAZO01000509">
    <property type="status" value="NOT_ANNOTATED_CDS"/>
    <property type="molecule type" value="Genomic_DNA"/>
</dbReference>
<dbReference type="EC" id="2.3.2.23" evidence="1"/>
<dbReference type="OrthoDB" id="9978460at2759"/>
<dbReference type="GO" id="GO:0061631">
    <property type="term" value="F:ubiquitin conjugating enzyme activity"/>
    <property type="evidence" value="ECO:0007669"/>
    <property type="project" value="UniProtKB-EC"/>
</dbReference>
<dbReference type="STRING" id="121224.E0VAS1"/>
<evidence type="ECO:0000256" key="3">
    <source>
        <dbReference type="ARBA" id="ARBA00022741"/>
    </source>
</evidence>
<keyword evidence="5" id="KW-0067">ATP-binding</keyword>
<dbReference type="InterPro" id="IPR000608">
    <property type="entry name" value="UBC"/>
</dbReference>
<evidence type="ECO:0000313" key="9">
    <source>
        <dbReference type="Proteomes" id="UP000009046"/>
    </source>
</evidence>
<dbReference type="PROSITE" id="PS50127">
    <property type="entry name" value="UBC_2"/>
    <property type="match status" value="1"/>
</dbReference>
<dbReference type="AlphaFoldDB" id="E0VAS1"/>
<dbReference type="InterPro" id="IPR016135">
    <property type="entry name" value="UBQ-conjugating_enzyme/RWD"/>
</dbReference>
<keyword evidence="9" id="KW-1185">Reference proteome</keyword>
<dbReference type="CDD" id="cd23805">
    <property type="entry name" value="UBCc_UBE2T"/>
    <property type="match status" value="1"/>
</dbReference>
<evidence type="ECO:0000256" key="4">
    <source>
        <dbReference type="ARBA" id="ARBA00022786"/>
    </source>
</evidence>
<proteinExistence type="predicted"/>
<dbReference type="VEuPathDB" id="VectorBase:PHUM043390"/>
<dbReference type="RefSeq" id="XP_002423215.1">
    <property type="nucleotide sequence ID" value="XM_002423170.1"/>
</dbReference>
<keyword evidence="7" id="KW-0436">Ligase</keyword>
<reference evidence="7" key="1">
    <citation type="submission" date="2007-04" db="EMBL/GenBank/DDBJ databases">
        <title>Annotation of Pediculus humanus corporis strain USDA.</title>
        <authorList>
            <person name="Kirkness E."/>
            <person name="Hannick L."/>
            <person name="Hass B."/>
            <person name="Bruggner R."/>
            <person name="Lawson D."/>
            <person name="Bidwell S."/>
            <person name="Joardar V."/>
            <person name="Caler E."/>
            <person name="Walenz B."/>
            <person name="Inman J."/>
            <person name="Schobel S."/>
            <person name="Galinsky K."/>
            <person name="Amedeo P."/>
            <person name="Strausberg R."/>
        </authorList>
    </citation>
    <scope>NUCLEOTIDE SEQUENCE</scope>
    <source>
        <strain evidence="7">USDA</strain>
    </source>
</reference>
<dbReference type="SMART" id="SM00212">
    <property type="entry name" value="UBCc"/>
    <property type="match status" value="1"/>
</dbReference>
<evidence type="ECO:0000256" key="1">
    <source>
        <dbReference type="ARBA" id="ARBA00012486"/>
    </source>
</evidence>
<dbReference type="SUPFAM" id="SSF54495">
    <property type="entry name" value="UBC-like"/>
    <property type="match status" value="1"/>
</dbReference>
<dbReference type="FunFam" id="3.10.110.10:FF:000060">
    <property type="entry name" value="Ubiquitin conjugating enzyme (UbcB)"/>
    <property type="match status" value="1"/>
</dbReference>
<evidence type="ECO:0000256" key="5">
    <source>
        <dbReference type="ARBA" id="ARBA00022840"/>
    </source>
</evidence>
<reference evidence="8" key="3">
    <citation type="submission" date="2021-02" db="UniProtKB">
        <authorList>
            <consortium name="EnsemblMetazoa"/>
        </authorList>
    </citation>
    <scope>IDENTIFICATION</scope>
    <source>
        <strain evidence="8">USDA</strain>
    </source>
</reference>
<dbReference type="HOGENOM" id="CLU_030988_13_2_1"/>
<dbReference type="eggNOG" id="KOG0417">
    <property type="taxonomic scope" value="Eukaryota"/>
</dbReference>
<dbReference type="Gene3D" id="3.10.110.10">
    <property type="entry name" value="Ubiquitin Conjugating Enzyme"/>
    <property type="match status" value="1"/>
</dbReference>
<evidence type="ECO:0000313" key="8">
    <source>
        <dbReference type="EnsemblMetazoa" id="PHUM043390-PA"/>
    </source>
</evidence>
<gene>
    <name evidence="8" type="primary">8232606</name>
    <name evidence="7" type="ORF">Phum_PHUM043390</name>
</gene>
<dbReference type="GO" id="GO:0016874">
    <property type="term" value="F:ligase activity"/>
    <property type="evidence" value="ECO:0007669"/>
    <property type="project" value="UniProtKB-KW"/>
</dbReference>
<name>E0VAS1_PEDHC</name>
<dbReference type="EnsemblMetazoa" id="PHUM043390-RA">
    <property type="protein sequence ID" value="PHUM043390-PA"/>
    <property type="gene ID" value="PHUM043390"/>
</dbReference>